<feature type="domain" description="Translation initiation factor beta propellor-like" evidence="7">
    <location>
        <begin position="577"/>
        <end position="784"/>
    </location>
</feature>
<keyword evidence="2 6" id="KW-0396">Initiation factor</keyword>
<protein>
    <recommendedName>
        <fullName evidence="6">Eukaryotic translation initiation factor 3 subunit B</fullName>
        <shortName evidence="6">eIF3b</shortName>
    </recommendedName>
    <alternativeName>
        <fullName evidence="6">Eukaryotic translation initiation factor 3 subunit 9</fullName>
    </alternativeName>
</protein>
<evidence type="ECO:0000256" key="4">
    <source>
        <dbReference type="ARBA" id="ARBA00022884"/>
    </source>
</evidence>
<dbReference type="InterPro" id="IPR011400">
    <property type="entry name" value="EIF3B"/>
</dbReference>
<evidence type="ECO:0000313" key="9">
    <source>
        <dbReference type="Proteomes" id="UP001303046"/>
    </source>
</evidence>
<dbReference type="InterPro" id="IPR001888">
    <property type="entry name" value="Transposase_1"/>
</dbReference>
<evidence type="ECO:0000313" key="8">
    <source>
        <dbReference type="EMBL" id="KAK6734535.1"/>
    </source>
</evidence>
<dbReference type="PANTHER" id="PTHR14068:SF0">
    <property type="entry name" value="EUKARYOTIC TRANSLATION INITIATION FACTOR 3 SUBUNIT B"/>
    <property type="match status" value="1"/>
</dbReference>
<dbReference type="Gene3D" id="2.130.10.10">
    <property type="entry name" value="YVTN repeat-like/Quinoprotein amine dehydrogenase"/>
    <property type="match status" value="1"/>
</dbReference>
<dbReference type="EMBL" id="JAVFWL010000002">
    <property type="protein sequence ID" value="KAK6734535.1"/>
    <property type="molecule type" value="Genomic_DNA"/>
</dbReference>
<dbReference type="Gene3D" id="3.30.420.10">
    <property type="entry name" value="Ribonuclease H-like superfamily/Ribonuclease H"/>
    <property type="match status" value="1"/>
</dbReference>
<comment type="similarity">
    <text evidence="6">Belongs to the eIF-3 subunit B family.</text>
</comment>
<keyword evidence="3" id="KW-0853">WD repeat</keyword>
<gene>
    <name evidence="8" type="primary">Necator_chrII.g5785</name>
    <name evidence="8" type="ORF">RB195_017992</name>
</gene>
<evidence type="ECO:0000259" key="7">
    <source>
        <dbReference type="Pfam" id="PF08662"/>
    </source>
</evidence>
<dbReference type="HAMAP" id="MF_03001">
    <property type="entry name" value="eIF3b"/>
    <property type="match status" value="1"/>
</dbReference>
<comment type="function">
    <text evidence="6">RNA-binding component of the eukaryotic translation initiation factor 3 (eIF-3) complex, which is involved in protein synthesis of a specialized repertoire of mRNAs and, together with other initiation factors, stimulates binding of mRNA and methionyl-tRNAi to the 40S ribosome. The eIF-3 complex specifically targets and initiates translation of a subset of mRNAs involved in cell proliferation.</text>
</comment>
<keyword evidence="5 6" id="KW-0648">Protein biosynthesis</keyword>
<evidence type="ECO:0000256" key="2">
    <source>
        <dbReference type="ARBA" id="ARBA00022540"/>
    </source>
</evidence>
<dbReference type="SUPFAM" id="SSF54928">
    <property type="entry name" value="RNA-binding domain, RBD"/>
    <property type="match status" value="1"/>
</dbReference>
<evidence type="ECO:0000256" key="1">
    <source>
        <dbReference type="ARBA" id="ARBA00022490"/>
    </source>
</evidence>
<dbReference type="InterPro" id="IPR015943">
    <property type="entry name" value="WD40/YVTN_repeat-like_dom_sf"/>
</dbReference>
<sequence>MLLRTLKRAWCAGDEMPDPFVKGEIHDKKLILSVWWRVHGIYRFQLLPDNTTVTAEVYSAQLQRLADKIHKEHLKLDNVRLLRDNARPHIAKKTSHKIVELGWEVLSYPSYSPALPRATTTSSDRFSITWKRSATMIVTTSKMTFRLSSPPSRRSSMPKESVILGDSRTAQVRRKMVEMDVNKENEEEPSFSDPEDYVDDIADEELVMDVLRQQPSRDEYEESCLLIFGIPVVGPERVGKLRTVLTKVFTNVEPDHKAHFPLTEDGGSKGCVFIEFPDKIKAEYAKGVLNGYKLDKNHVFSALLFNEARHFQRPQENWQPPKPTPYNDVGDLWWWMQHPRCRDQFAVQYEKDGVPTVACYWHIKGHDPEIAGDPGKAERPSWTDTVFKWSPHGSYLTTIHKRGVALWGGPEFSRVQRFAHDNVQFIDFSPCETYLVTYAETAEKNHWGDDENCLRIWDVVTGEMLKGFSLYALTNRDQLPCWPFFQWSFDEKYFACLKAPEKDKLEKEKKINGISVFETETFKLVDRRHIIVENIKTFSWSPTANIISYYAECTDSLPAEFGLVQMPNQQRLRSGRIYNVADAQMFWQKSGQRLAVYTMRYSKKQMKEGGEVKYVGGCTYHIEIFEIDKKDVSLMNLPLPEPFINFGWQPYGEKFCVLTGNQAKATPLVYRIEANSHAPKLMSKLDAGVQFNEVSWAPAGGWLAVLAKRSTGGNVMFVDTTLQEAKRTNVVEHPGFNKCYWDPTGRYFVTCSTLGGRMGADLGFRLYTFQGRELCRKGLERLSQFKWRPRPPVKLSDQKLKEIKNNLKKTAVRFEREDNEEKNRASQEVVEKRRKIMAAFDVIRQKNLKKIAAQKDLRISLRGGVDTDNMKADELVEEQIMVALDTQKTLAPLGEEELD</sequence>
<dbReference type="PANTHER" id="PTHR14068">
    <property type="entry name" value="EUKARYOTIC TRANSLATION INITIATION FACTOR 3 EIF3 -RELATED"/>
    <property type="match status" value="1"/>
</dbReference>
<keyword evidence="1 6" id="KW-0963">Cytoplasm</keyword>
<dbReference type="InterPro" id="IPR036397">
    <property type="entry name" value="RNaseH_sf"/>
</dbReference>
<dbReference type="Pfam" id="PF08662">
    <property type="entry name" value="eIF2A"/>
    <property type="match status" value="1"/>
</dbReference>
<name>A0ABR1CAS6_NECAM</name>
<dbReference type="Proteomes" id="UP001303046">
    <property type="component" value="Unassembled WGS sequence"/>
</dbReference>
<keyword evidence="9" id="KW-1185">Reference proteome</keyword>
<dbReference type="InterPro" id="IPR012677">
    <property type="entry name" value="Nucleotide-bd_a/b_plait_sf"/>
</dbReference>
<dbReference type="InterPro" id="IPR035979">
    <property type="entry name" value="RBD_domain_sf"/>
</dbReference>
<comment type="subcellular location">
    <subcellularLocation>
        <location evidence="6">Cytoplasm</location>
    </subcellularLocation>
</comment>
<keyword evidence="4 6" id="KW-0694">RNA-binding</keyword>
<comment type="subunit">
    <text evidence="6">Component of the eukaryotic translation initiation factor 3 (eIF-3) complex.</text>
</comment>
<comment type="caution">
    <text evidence="8">The sequence shown here is derived from an EMBL/GenBank/DDBJ whole genome shotgun (WGS) entry which is preliminary data.</text>
</comment>
<dbReference type="InterPro" id="IPR013979">
    <property type="entry name" value="TIF_beta_prop-like"/>
</dbReference>
<reference evidence="8 9" key="1">
    <citation type="submission" date="2023-08" db="EMBL/GenBank/DDBJ databases">
        <title>A Necator americanus chromosomal reference genome.</title>
        <authorList>
            <person name="Ilik V."/>
            <person name="Petrzelkova K.J."/>
            <person name="Pardy F."/>
            <person name="Fuh T."/>
            <person name="Niatou-Singa F.S."/>
            <person name="Gouil Q."/>
            <person name="Baker L."/>
            <person name="Ritchie M.E."/>
            <person name="Jex A.R."/>
            <person name="Gazzola D."/>
            <person name="Li H."/>
            <person name="Toshio Fujiwara R."/>
            <person name="Zhan B."/>
            <person name="Aroian R.V."/>
            <person name="Pafco B."/>
            <person name="Schwarz E.M."/>
        </authorList>
    </citation>
    <scope>NUCLEOTIDE SEQUENCE [LARGE SCALE GENOMIC DNA]</scope>
    <source>
        <strain evidence="8 9">Aroian</strain>
        <tissue evidence="8">Whole animal</tissue>
    </source>
</reference>
<evidence type="ECO:0000256" key="3">
    <source>
        <dbReference type="ARBA" id="ARBA00022574"/>
    </source>
</evidence>
<proteinExistence type="inferred from homology"/>
<evidence type="ECO:0000256" key="5">
    <source>
        <dbReference type="ARBA" id="ARBA00022917"/>
    </source>
</evidence>
<dbReference type="Gene3D" id="3.30.70.330">
    <property type="match status" value="1"/>
</dbReference>
<organism evidence="8 9">
    <name type="scientific">Necator americanus</name>
    <name type="common">Human hookworm</name>
    <dbReference type="NCBI Taxonomy" id="51031"/>
    <lineage>
        <taxon>Eukaryota</taxon>
        <taxon>Metazoa</taxon>
        <taxon>Ecdysozoa</taxon>
        <taxon>Nematoda</taxon>
        <taxon>Chromadorea</taxon>
        <taxon>Rhabditida</taxon>
        <taxon>Rhabditina</taxon>
        <taxon>Rhabditomorpha</taxon>
        <taxon>Strongyloidea</taxon>
        <taxon>Ancylostomatidae</taxon>
        <taxon>Bunostominae</taxon>
        <taxon>Necator</taxon>
    </lineage>
</organism>
<dbReference type="Pfam" id="PF01359">
    <property type="entry name" value="Transposase_1"/>
    <property type="match status" value="1"/>
</dbReference>
<evidence type="ECO:0000256" key="6">
    <source>
        <dbReference type="HAMAP-Rule" id="MF_03001"/>
    </source>
</evidence>
<accession>A0ABR1CAS6</accession>
<dbReference type="SUPFAM" id="SSF82171">
    <property type="entry name" value="DPP6 N-terminal domain-like"/>
    <property type="match status" value="1"/>
</dbReference>